<dbReference type="Pfam" id="PF16888">
    <property type="entry name" value="YwqH-like"/>
    <property type="match status" value="1"/>
</dbReference>
<dbReference type="PATRIC" id="fig|220754.4.peg.1068"/>
<dbReference type="InterPro" id="IPR031681">
    <property type="entry name" value="YwqH-like"/>
</dbReference>
<reference evidence="1 2" key="1">
    <citation type="submission" date="2015-01" db="EMBL/GenBank/DDBJ databases">
        <title>Jeotgalibacillus campisalis genome sequencing.</title>
        <authorList>
            <person name="Goh K.M."/>
            <person name="Chan K.-G."/>
            <person name="Yaakop A.S."/>
            <person name="Ee R."/>
            <person name="Gan H.M."/>
            <person name="Chan C.S."/>
        </authorList>
    </citation>
    <scope>NUCLEOTIDE SEQUENCE [LARGE SCALE GENOMIC DNA]</scope>
    <source>
        <strain evidence="1 2">SF-57</strain>
    </source>
</reference>
<accession>A0A0C2W572</accession>
<sequence length="145" mass="16055">MDLAGELNNLTSSITSQRSNIAADIQRLETALSDIKREQETGFQEKKTLTEPELGASWKGTRADSFDEDREAASEKMDQILHYDFSMYISSIESKISTLQNQIAALTALDIVSNEAEDLIRKGEDAIDSAISKLGEIRKGLASWL</sequence>
<dbReference type="RefSeq" id="WP_041055623.1">
    <property type="nucleotide sequence ID" value="NZ_JXRR01000008.1"/>
</dbReference>
<proteinExistence type="predicted"/>
<dbReference type="Proteomes" id="UP000031972">
    <property type="component" value="Unassembled WGS sequence"/>
</dbReference>
<gene>
    <name evidence="1" type="ORF">KR50_10490</name>
</gene>
<protein>
    <submittedName>
        <fullName evidence="1">Uncharacterized protein</fullName>
    </submittedName>
</protein>
<keyword evidence="2" id="KW-1185">Reference proteome</keyword>
<dbReference type="AlphaFoldDB" id="A0A0C2W572"/>
<evidence type="ECO:0000313" key="1">
    <source>
        <dbReference type="EMBL" id="KIL51168.1"/>
    </source>
</evidence>
<dbReference type="EMBL" id="JXRR01000008">
    <property type="protein sequence ID" value="KIL51168.1"/>
    <property type="molecule type" value="Genomic_DNA"/>
</dbReference>
<name>A0A0C2W572_9BACL</name>
<dbReference type="OrthoDB" id="2857147at2"/>
<evidence type="ECO:0000313" key="2">
    <source>
        <dbReference type="Proteomes" id="UP000031972"/>
    </source>
</evidence>
<comment type="caution">
    <text evidence="1">The sequence shown here is derived from an EMBL/GenBank/DDBJ whole genome shotgun (WGS) entry which is preliminary data.</text>
</comment>
<organism evidence="1 2">
    <name type="scientific">Jeotgalibacillus campisalis</name>
    <dbReference type="NCBI Taxonomy" id="220754"/>
    <lineage>
        <taxon>Bacteria</taxon>
        <taxon>Bacillati</taxon>
        <taxon>Bacillota</taxon>
        <taxon>Bacilli</taxon>
        <taxon>Bacillales</taxon>
        <taxon>Caryophanaceae</taxon>
        <taxon>Jeotgalibacillus</taxon>
    </lineage>
</organism>